<keyword evidence="2" id="KW-1185">Reference proteome</keyword>
<dbReference type="AlphaFoldDB" id="A0A9P7D7Q7"/>
<gene>
    <name evidence="1" type="ORF">EV702DRAFT_1061327</name>
</gene>
<evidence type="ECO:0000313" key="2">
    <source>
        <dbReference type="Proteomes" id="UP000714275"/>
    </source>
</evidence>
<protein>
    <submittedName>
        <fullName evidence="1">Uncharacterized protein</fullName>
    </submittedName>
</protein>
<proteinExistence type="predicted"/>
<evidence type="ECO:0000313" key="1">
    <source>
        <dbReference type="EMBL" id="KAG1783330.1"/>
    </source>
</evidence>
<sequence>MFMICNVSLLLYPTQTLHNRWRQTMFSKGRLCRFELSSAQVCGAMIFQCHTPAPAKGQVTSSKDRLPLFELSSAHAEQLHCTSECITHQLSITASARSCLPKVGLPFFELPSAQGRGAIMTWYRTPATAERQCQVMSFKGRLPFLSCLQPKGAEQLCRGTILQRSWRCGHRL</sequence>
<name>A0A9P7D7Q7_9AGAM</name>
<organism evidence="1 2">
    <name type="scientific">Suillus placidus</name>
    <dbReference type="NCBI Taxonomy" id="48579"/>
    <lineage>
        <taxon>Eukaryota</taxon>
        <taxon>Fungi</taxon>
        <taxon>Dikarya</taxon>
        <taxon>Basidiomycota</taxon>
        <taxon>Agaricomycotina</taxon>
        <taxon>Agaricomycetes</taxon>
        <taxon>Agaricomycetidae</taxon>
        <taxon>Boletales</taxon>
        <taxon>Suillineae</taxon>
        <taxon>Suillaceae</taxon>
        <taxon>Suillus</taxon>
    </lineage>
</organism>
<dbReference type="Proteomes" id="UP000714275">
    <property type="component" value="Unassembled WGS sequence"/>
</dbReference>
<accession>A0A9P7D7Q7</accession>
<comment type="caution">
    <text evidence="1">The sequence shown here is derived from an EMBL/GenBank/DDBJ whole genome shotgun (WGS) entry which is preliminary data.</text>
</comment>
<reference evidence="1" key="1">
    <citation type="journal article" date="2020" name="New Phytol.">
        <title>Comparative genomics reveals dynamic genome evolution in host specialist ectomycorrhizal fungi.</title>
        <authorList>
            <person name="Lofgren L.A."/>
            <person name="Nguyen N.H."/>
            <person name="Vilgalys R."/>
            <person name="Ruytinx J."/>
            <person name="Liao H.L."/>
            <person name="Branco S."/>
            <person name="Kuo A."/>
            <person name="LaButti K."/>
            <person name="Lipzen A."/>
            <person name="Andreopoulos W."/>
            <person name="Pangilinan J."/>
            <person name="Riley R."/>
            <person name="Hundley H."/>
            <person name="Na H."/>
            <person name="Barry K."/>
            <person name="Grigoriev I.V."/>
            <person name="Stajich J.E."/>
            <person name="Kennedy P.G."/>
        </authorList>
    </citation>
    <scope>NUCLEOTIDE SEQUENCE</scope>
    <source>
        <strain evidence="1">DOB743</strain>
    </source>
</reference>
<dbReference type="EMBL" id="JABBWD010000002">
    <property type="protein sequence ID" value="KAG1783330.1"/>
    <property type="molecule type" value="Genomic_DNA"/>
</dbReference>